<organism evidence="5 6">
    <name type="scientific">Alkalibaculum sporogenes</name>
    <dbReference type="NCBI Taxonomy" id="2655001"/>
    <lineage>
        <taxon>Bacteria</taxon>
        <taxon>Bacillati</taxon>
        <taxon>Bacillota</taxon>
        <taxon>Clostridia</taxon>
        <taxon>Eubacteriales</taxon>
        <taxon>Eubacteriaceae</taxon>
        <taxon>Alkalibaculum</taxon>
    </lineage>
</organism>
<keyword evidence="3 4" id="KW-0808">Transferase</keyword>
<dbReference type="PIRSF" id="PIRSF037567">
    <property type="entry name" value="MTTB_MeTrfase"/>
    <property type="match status" value="1"/>
</dbReference>
<reference evidence="5 6" key="1">
    <citation type="submission" date="2019-10" db="EMBL/GenBank/DDBJ databases">
        <title>Alkalibaculum tamaniensis sp.nov., a new alkaliphilic acetogen, isolated on methoxylated aromatics from a mud volcano.</title>
        <authorList>
            <person name="Khomyakova M.A."/>
            <person name="Merkel A.Y."/>
            <person name="Bonch-Osmolovskaya E.A."/>
            <person name="Slobodkin A.I."/>
        </authorList>
    </citation>
    <scope>NUCLEOTIDE SEQUENCE [LARGE SCALE GENOMIC DNA]</scope>
    <source>
        <strain evidence="5 6">M08DMB</strain>
    </source>
</reference>
<keyword evidence="6" id="KW-1185">Reference proteome</keyword>
<dbReference type="InterPro" id="IPR010426">
    <property type="entry name" value="MTTB_MeTrfase"/>
</dbReference>
<gene>
    <name evidence="5" type="primary">mtgB</name>
    <name evidence="5" type="ORF">GC105_14975</name>
</gene>
<dbReference type="GO" id="GO:0032259">
    <property type="term" value="P:methylation"/>
    <property type="evidence" value="ECO:0007669"/>
    <property type="project" value="UniProtKB-KW"/>
</dbReference>
<evidence type="ECO:0000256" key="2">
    <source>
        <dbReference type="ARBA" id="ARBA00022603"/>
    </source>
</evidence>
<dbReference type="Pfam" id="PF06253">
    <property type="entry name" value="MTTB"/>
    <property type="match status" value="1"/>
</dbReference>
<comment type="caution">
    <text evidence="5">The sequence shown here is derived from an EMBL/GenBank/DDBJ whole genome shotgun (WGS) entry which is preliminary data.</text>
</comment>
<evidence type="ECO:0000256" key="4">
    <source>
        <dbReference type="PIRNR" id="PIRNR037567"/>
    </source>
</evidence>
<dbReference type="Proteomes" id="UP000440004">
    <property type="component" value="Unassembled WGS sequence"/>
</dbReference>
<evidence type="ECO:0000256" key="3">
    <source>
        <dbReference type="ARBA" id="ARBA00022679"/>
    </source>
</evidence>
<comment type="similarity">
    <text evidence="1 4">Belongs to the trimethylamine methyltransferase family.</text>
</comment>
<dbReference type="InterPro" id="IPR038601">
    <property type="entry name" value="MttB-like_sf"/>
</dbReference>
<evidence type="ECO:0000313" key="6">
    <source>
        <dbReference type="Proteomes" id="UP000440004"/>
    </source>
</evidence>
<dbReference type="EC" id="2.1.1.-" evidence="4"/>
<proteinExistence type="inferred from homology"/>
<accession>A0A6A7KDI2</accession>
<protein>
    <recommendedName>
        <fullName evidence="4">Methyltransferase</fullName>
        <ecNumber evidence="4">2.1.1.-</ecNumber>
    </recommendedName>
</protein>
<keyword evidence="2 5" id="KW-0489">Methyltransferase</keyword>
<evidence type="ECO:0000256" key="1">
    <source>
        <dbReference type="ARBA" id="ARBA00007137"/>
    </source>
</evidence>
<dbReference type="GO" id="GO:0015948">
    <property type="term" value="P:methanogenesis"/>
    <property type="evidence" value="ECO:0007669"/>
    <property type="project" value="UniProtKB-UniRule"/>
</dbReference>
<dbReference type="EMBL" id="WHNX01000039">
    <property type="protein sequence ID" value="MPW27083.1"/>
    <property type="molecule type" value="Genomic_DNA"/>
</dbReference>
<sequence length="477" mass="52273">MFIMLPKYDILTDEQIQTIHDNTMRILQEVGVEFSYEPAIEIFRKHGQKVDGHRVYFDREFVEEMVEGAPSEFTLHARNPEHNLICGGNNTIFMPGYGAPFIHDVDGNRRNATIQDYDNFVKLAGASKNLHMTGGNVVEPQDVPDETRHMSMMYSHITNSDKCFMGSASGYEKAKDSIEITALLHGGLDVIKENPALVCLVNSVTPLKFDDRMLGGLMAYAEAGQATIIASLVMSGSTGPATIAGALSVQNAEVLAGITLGQCINPGTPVIYGSTSAITDMASGALAIGNPECALFISASAQLARFYGVPSRGGGGLTDSKIVDAQSGYESMMTLFAASATGINFVLHSAGILQYYMAMSFEKFMQDDEIAGMVSRYIKGIDMTEDKLAFDVISKVGPGGHYLTQKHTRKNFKVEFYKPSLSDRQSYDGWANNKLTANQRGNQKWQDVVENYVSPVLDPDVKQKIDEYIAKRSKELL</sequence>
<dbReference type="AlphaFoldDB" id="A0A6A7KDI2"/>
<dbReference type="GO" id="GO:0008168">
    <property type="term" value="F:methyltransferase activity"/>
    <property type="evidence" value="ECO:0007669"/>
    <property type="project" value="UniProtKB-KW"/>
</dbReference>
<name>A0A6A7KDI2_9FIRM</name>
<dbReference type="Gene3D" id="3.20.20.480">
    <property type="entry name" value="Trimethylamine methyltransferase-like"/>
    <property type="match status" value="1"/>
</dbReference>
<evidence type="ECO:0000313" key="5">
    <source>
        <dbReference type="EMBL" id="MPW27083.1"/>
    </source>
</evidence>